<feature type="non-terminal residue" evidence="1">
    <location>
        <position position="290"/>
    </location>
</feature>
<evidence type="ECO:0000313" key="1">
    <source>
        <dbReference type="EMBL" id="GAI93604.1"/>
    </source>
</evidence>
<reference evidence="1" key="1">
    <citation type="journal article" date="2014" name="Front. Microbiol.">
        <title>High frequency of phylogenetically diverse reductive dehalogenase-homologous genes in deep subseafloor sedimentary metagenomes.</title>
        <authorList>
            <person name="Kawai M."/>
            <person name="Futagami T."/>
            <person name="Toyoda A."/>
            <person name="Takaki Y."/>
            <person name="Nishi S."/>
            <person name="Hori S."/>
            <person name="Arai W."/>
            <person name="Tsubouchi T."/>
            <person name="Morono Y."/>
            <person name="Uchiyama I."/>
            <person name="Ito T."/>
            <person name="Fujiyama A."/>
            <person name="Inagaki F."/>
            <person name="Takami H."/>
        </authorList>
    </citation>
    <scope>NUCLEOTIDE SEQUENCE</scope>
    <source>
        <strain evidence="1">Expedition CK06-06</strain>
    </source>
</reference>
<dbReference type="EMBL" id="BARW01015338">
    <property type="protein sequence ID" value="GAI93604.1"/>
    <property type="molecule type" value="Genomic_DNA"/>
</dbReference>
<dbReference type="AlphaFoldDB" id="X1UMP3"/>
<gene>
    <name evidence="1" type="ORF">S12H4_26948</name>
</gene>
<comment type="caution">
    <text evidence="1">The sequence shown here is derived from an EMBL/GenBank/DDBJ whole genome shotgun (WGS) entry which is preliminary data.</text>
</comment>
<name>X1UMP3_9ZZZZ</name>
<accession>X1UMP3</accession>
<sequence>MLVSRLRKLLRDVFGGGSDISASNPLQVIDPKVGSLISYEGTTTTNGAGDGSTLIDSVLATKPDYNGNLVIITSGAYAGQARAINDTTLAGTVTPASAFGGQIVSGVTFVIVGIRTVPAEVAAIEAKLDHATYGLAALKALIDVLALEATLNTHDTDIKALLNAIVGYLDTEIAEILADVTGIDGAAMRGTDNALLAAGYTAPDNAGIATLLTRITAAVALASVCTEARLAELAAANIPADIDGLKTSRDRQLFSMDFWSLPQEEVALTVAAGDKALPSVTVADLPGTAT</sequence>
<protein>
    <submittedName>
        <fullName evidence="1">Uncharacterized protein</fullName>
    </submittedName>
</protein>
<proteinExistence type="predicted"/>
<organism evidence="1">
    <name type="scientific">marine sediment metagenome</name>
    <dbReference type="NCBI Taxonomy" id="412755"/>
    <lineage>
        <taxon>unclassified sequences</taxon>
        <taxon>metagenomes</taxon>
        <taxon>ecological metagenomes</taxon>
    </lineage>
</organism>